<organism evidence="2 3">
    <name type="scientific">Haemaphysalis longicornis</name>
    <name type="common">Bush tick</name>
    <dbReference type="NCBI Taxonomy" id="44386"/>
    <lineage>
        <taxon>Eukaryota</taxon>
        <taxon>Metazoa</taxon>
        <taxon>Ecdysozoa</taxon>
        <taxon>Arthropoda</taxon>
        <taxon>Chelicerata</taxon>
        <taxon>Arachnida</taxon>
        <taxon>Acari</taxon>
        <taxon>Parasitiformes</taxon>
        <taxon>Ixodida</taxon>
        <taxon>Ixodoidea</taxon>
        <taxon>Ixodidae</taxon>
        <taxon>Haemaphysalinae</taxon>
        <taxon>Haemaphysalis</taxon>
    </lineage>
</organism>
<sequence>MAGLESPSFSPEPNGEGVCGEDDGADRSYMAQDISTADDRTKKFYGLLPRDRAQEIKTVRIVKRESERRSKGKDRRSGGKGGPDDPSCPLAWVTEEADGVFHNDDEDEEEDEEGGMSSMGDQSIAVSQACLDWRILQWKNMLWGLLVFSYGTYYSTKIDEDLESTWNEHRSRVPSKSLSTFVL</sequence>
<keyword evidence="3" id="KW-1185">Reference proteome</keyword>
<feature type="compositionally biased region" description="Basic and acidic residues" evidence="1">
    <location>
        <begin position="56"/>
        <end position="69"/>
    </location>
</feature>
<feature type="compositionally biased region" description="Acidic residues" evidence="1">
    <location>
        <begin position="104"/>
        <end position="114"/>
    </location>
</feature>
<name>A0A9J6G3L3_HAELO</name>
<accession>A0A9J6G3L3</accession>
<feature type="region of interest" description="Disordered" evidence="1">
    <location>
        <begin position="1"/>
        <end position="26"/>
    </location>
</feature>
<evidence type="ECO:0000313" key="3">
    <source>
        <dbReference type="Proteomes" id="UP000821853"/>
    </source>
</evidence>
<gene>
    <name evidence="2" type="ORF">HPB48_019797</name>
</gene>
<evidence type="ECO:0000256" key="1">
    <source>
        <dbReference type="SAM" id="MobiDB-lite"/>
    </source>
</evidence>
<protein>
    <submittedName>
        <fullName evidence="2">Uncharacterized protein</fullName>
    </submittedName>
</protein>
<dbReference type="VEuPathDB" id="VectorBase:HLOH_043740"/>
<feature type="region of interest" description="Disordered" evidence="1">
    <location>
        <begin position="56"/>
        <end position="120"/>
    </location>
</feature>
<evidence type="ECO:0000313" key="2">
    <source>
        <dbReference type="EMBL" id="KAH9372974.1"/>
    </source>
</evidence>
<proteinExistence type="predicted"/>
<dbReference type="EMBL" id="JABSTR010000006">
    <property type="protein sequence ID" value="KAH9372974.1"/>
    <property type="molecule type" value="Genomic_DNA"/>
</dbReference>
<dbReference type="Proteomes" id="UP000821853">
    <property type="component" value="Chromosome 4"/>
</dbReference>
<comment type="caution">
    <text evidence="2">The sequence shown here is derived from an EMBL/GenBank/DDBJ whole genome shotgun (WGS) entry which is preliminary data.</text>
</comment>
<dbReference type="AlphaFoldDB" id="A0A9J6G3L3"/>
<dbReference type="OrthoDB" id="43122at2759"/>
<reference evidence="2 3" key="1">
    <citation type="journal article" date="2020" name="Cell">
        <title>Large-Scale Comparative Analyses of Tick Genomes Elucidate Their Genetic Diversity and Vector Capacities.</title>
        <authorList>
            <consortium name="Tick Genome and Microbiome Consortium (TIGMIC)"/>
            <person name="Jia N."/>
            <person name="Wang J."/>
            <person name="Shi W."/>
            <person name="Du L."/>
            <person name="Sun Y."/>
            <person name="Zhan W."/>
            <person name="Jiang J.F."/>
            <person name="Wang Q."/>
            <person name="Zhang B."/>
            <person name="Ji P."/>
            <person name="Bell-Sakyi L."/>
            <person name="Cui X.M."/>
            <person name="Yuan T.T."/>
            <person name="Jiang B.G."/>
            <person name="Yang W.F."/>
            <person name="Lam T.T."/>
            <person name="Chang Q.C."/>
            <person name="Ding S.J."/>
            <person name="Wang X.J."/>
            <person name="Zhu J.G."/>
            <person name="Ruan X.D."/>
            <person name="Zhao L."/>
            <person name="Wei J.T."/>
            <person name="Ye R.Z."/>
            <person name="Que T.C."/>
            <person name="Du C.H."/>
            <person name="Zhou Y.H."/>
            <person name="Cheng J.X."/>
            <person name="Dai P.F."/>
            <person name="Guo W.B."/>
            <person name="Han X.H."/>
            <person name="Huang E.J."/>
            <person name="Li L.F."/>
            <person name="Wei W."/>
            <person name="Gao Y.C."/>
            <person name="Liu J.Z."/>
            <person name="Shao H.Z."/>
            <person name="Wang X."/>
            <person name="Wang C.C."/>
            <person name="Yang T.C."/>
            <person name="Huo Q.B."/>
            <person name="Li W."/>
            <person name="Chen H.Y."/>
            <person name="Chen S.E."/>
            <person name="Zhou L.G."/>
            <person name="Ni X.B."/>
            <person name="Tian J.H."/>
            <person name="Sheng Y."/>
            <person name="Liu T."/>
            <person name="Pan Y.S."/>
            <person name="Xia L.Y."/>
            <person name="Li J."/>
            <person name="Zhao F."/>
            <person name="Cao W.C."/>
        </authorList>
    </citation>
    <scope>NUCLEOTIDE SEQUENCE [LARGE SCALE GENOMIC DNA]</scope>
    <source>
        <strain evidence="2">HaeL-2018</strain>
    </source>
</reference>